<dbReference type="Gene3D" id="3.20.20.410">
    <property type="entry name" value="Protein of unknown function UPF0759"/>
    <property type="match status" value="1"/>
</dbReference>
<sequence length="247" mass="28571">MMRDILVGTCGFPTARSRYYSLFKVVELQETFYDLPTQERMSKLGREAPADFQFAVKVFQGLTHTSDSPTWRRMRRARLTGDLSNYGLLRPTRENLELWDEFVNVVKPLNSAFYVFQTPPSMEVNEDTVRGIIEFFRTIGGSDRIGWEPRGVSYNNVDLLRRVFEETGIVHVVDPFKHEVLVPRDITYFRLHGIGKGEVNYSYKYTDDDLGRLKAIVDGAESSTVYVMFNNVHMLNDALRFMKLIGK</sequence>
<dbReference type="PANTHER" id="PTHR30348:SF4">
    <property type="entry name" value="DUF72 DOMAIN-CONTAINING PROTEIN"/>
    <property type="match status" value="1"/>
</dbReference>
<dbReference type="InterPro" id="IPR036520">
    <property type="entry name" value="UPF0759_sf"/>
</dbReference>
<gene>
    <name evidence="1" type="ORF">Vsou_20660</name>
</gene>
<dbReference type="InterPro" id="IPR002763">
    <property type="entry name" value="DUF72"/>
</dbReference>
<dbReference type="Pfam" id="PF01904">
    <property type="entry name" value="DUF72"/>
    <property type="match status" value="1"/>
</dbReference>
<evidence type="ECO:0008006" key="3">
    <source>
        <dbReference type="Google" id="ProtNLM"/>
    </source>
</evidence>
<dbReference type="Proteomes" id="UP001060771">
    <property type="component" value="Chromosome"/>
</dbReference>
<protein>
    <recommendedName>
        <fullName evidence="3">DUF72 domain-containing protein</fullName>
    </recommendedName>
</protein>
<dbReference type="PANTHER" id="PTHR30348">
    <property type="entry name" value="UNCHARACTERIZED PROTEIN YECE"/>
    <property type="match status" value="1"/>
</dbReference>
<evidence type="ECO:0000313" key="2">
    <source>
        <dbReference type="Proteomes" id="UP001060771"/>
    </source>
</evidence>
<proteinExistence type="predicted"/>
<evidence type="ECO:0000313" key="1">
    <source>
        <dbReference type="EMBL" id="BDR92973.1"/>
    </source>
</evidence>
<reference evidence="2" key="1">
    <citation type="submission" date="2022-09" db="EMBL/GenBank/DDBJ databases">
        <title>Complete genome sequence of Vulcanisaeta souniana.</title>
        <authorList>
            <person name="Kato S."/>
            <person name="Itoh T."/>
            <person name="Ohkuma M."/>
        </authorList>
    </citation>
    <scope>NUCLEOTIDE SEQUENCE [LARGE SCALE GENOMIC DNA]</scope>
    <source>
        <strain evidence="2">JCM 11219</strain>
    </source>
</reference>
<accession>A0ABN6SSZ6</accession>
<organism evidence="1 2">
    <name type="scientific">Vulcanisaeta souniana JCM 11219</name>
    <dbReference type="NCBI Taxonomy" id="1293586"/>
    <lineage>
        <taxon>Archaea</taxon>
        <taxon>Thermoproteota</taxon>
        <taxon>Thermoprotei</taxon>
        <taxon>Thermoproteales</taxon>
        <taxon>Thermoproteaceae</taxon>
        <taxon>Vulcanisaeta</taxon>
    </lineage>
</organism>
<dbReference type="EMBL" id="AP026830">
    <property type="protein sequence ID" value="BDR92973.1"/>
    <property type="molecule type" value="Genomic_DNA"/>
</dbReference>
<name>A0ABN6SSZ6_9CREN</name>
<keyword evidence="2" id="KW-1185">Reference proteome</keyword>
<dbReference type="SUPFAM" id="SSF117396">
    <property type="entry name" value="TM1631-like"/>
    <property type="match status" value="1"/>
</dbReference>